<evidence type="ECO:0000256" key="2">
    <source>
        <dbReference type="SAM" id="SignalP"/>
    </source>
</evidence>
<feature type="domain" description="FAS1" evidence="3">
    <location>
        <begin position="11"/>
        <end position="156"/>
    </location>
</feature>
<dbReference type="PROSITE" id="PS50213">
    <property type="entry name" value="FAS1"/>
    <property type="match status" value="2"/>
</dbReference>
<dbReference type="SMART" id="SM00554">
    <property type="entry name" value="FAS1"/>
    <property type="match status" value="2"/>
</dbReference>
<feature type="region of interest" description="Disordered" evidence="1">
    <location>
        <begin position="110"/>
        <end position="129"/>
    </location>
</feature>
<gene>
    <name evidence="4" type="ORF">Agabi119p4_10988</name>
</gene>
<evidence type="ECO:0000313" key="5">
    <source>
        <dbReference type="Proteomes" id="UP000629468"/>
    </source>
</evidence>
<keyword evidence="2" id="KW-0732">Signal</keyword>
<organism evidence="4 5">
    <name type="scientific">Agaricus bisporus var. burnettii</name>
    <dbReference type="NCBI Taxonomy" id="192524"/>
    <lineage>
        <taxon>Eukaryota</taxon>
        <taxon>Fungi</taxon>
        <taxon>Dikarya</taxon>
        <taxon>Basidiomycota</taxon>
        <taxon>Agaricomycotina</taxon>
        <taxon>Agaricomycetes</taxon>
        <taxon>Agaricomycetidae</taxon>
        <taxon>Agaricales</taxon>
        <taxon>Agaricineae</taxon>
        <taxon>Agaricaceae</taxon>
        <taxon>Agaricus</taxon>
    </lineage>
</organism>
<dbReference type="Gene3D" id="2.30.180.10">
    <property type="entry name" value="FAS1 domain"/>
    <property type="match status" value="2"/>
</dbReference>
<name>A0A8H7C0W9_AGABI</name>
<dbReference type="PANTHER" id="PTHR10900">
    <property type="entry name" value="PERIOSTIN-RELATED"/>
    <property type="match status" value="1"/>
</dbReference>
<dbReference type="PANTHER" id="PTHR10900:SF77">
    <property type="entry name" value="FI19380P1"/>
    <property type="match status" value="1"/>
</dbReference>
<dbReference type="InterPro" id="IPR000782">
    <property type="entry name" value="FAS1_domain"/>
</dbReference>
<evidence type="ECO:0000313" key="4">
    <source>
        <dbReference type="EMBL" id="KAF7760312.1"/>
    </source>
</evidence>
<dbReference type="InterPro" id="IPR036378">
    <property type="entry name" value="FAS1_dom_sf"/>
</dbReference>
<dbReference type="Pfam" id="PF02469">
    <property type="entry name" value="Fasciclin"/>
    <property type="match status" value="2"/>
</dbReference>
<dbReference type="InterPro" id="IPR050904">
    <property type="entry name" value="Adhesion/Biosynth-related"/>
</dbReference>
<evidence type="ECO:0000259" key="3">
    <source>
        <dbReference type="PROSITE" id="PS50213"/>
    </source>
</evidence>
<dbReference type="AlphaFoldDB" id="A0A8H7C0W9"/>
<dbReference type="SUPFAM" id="SSF82153">
    <property type="entry name" value="FAS1 domain"/>
    <property type="match status" value="2"/>
</dbReference>
<evidence type="ECO:0000256" key="1">
    <source>
        <dbReference type="SAM" id="MobiDB-lite"/>
    </source>
</evidence>
<feature type="signal peptide" evidence="2">
    <location>
        <begin position="1"/>
        <end position="19"/>
    </location>
</feature>
<proteinExistence type="predicted"/>
<protein>
    <recommendedName>
        <fullName evidence="3">FAS1 domain-containing protein</fullName>
    </recommendedName>
</protein>
<feature type="chain" id="PRO_5034789487" description="FAS1 domain-containing protein" evidence="2">
    <location>
        <begin position="20"/>
        <end position="433"/>
    </location>
</feature>
<feature type="domain" description="FAS1" evidence="3">
    <location>
        <begin position="229"/>
        <end position="377"/>
    </location>
</feature>
<reference evidence="4 5" key="1">
    <citation type="journal article" name="Sci. Rep.">
        <title>Telomere-to-telomere assembled and centromere annotated genomes of the two main subspecies of the button mushroom Agaricus bisporus reveal especially polymorphic chromosome ends.</title>
        <authorList>
            <person name="Sonnenberg A.S.M."/>
            <person name="Sedaghat-Telgerd N."/>
            <person name="Lavrijssen B."/>
            <person name="Ohm R.A."/>
            <person name="Hendrickx P.M."/>
            <person name="Scholtmeijer K."/>
            <person name="Baars J.J.P."/>
            <person name="van Peer A."/>
        </authorList>
    </citation>
    <scope>NUCLEOTIDE SEQUENCE [LARGE SCALE GENOMIC DNA]</scope>
    <source>
        <strain evidence="4 5">H119_p4</strain>
    </source>
</reference>
<dbReference type="EMBL" id="JABXXO010000015">
    <property type="protein sequence ID" value="KAF7760312.1"/>
    <property type="molecule type" value="Genomic_DNA"/>
</dbReference>
<dbReference type="Proteomes" id="UP000629468">
    <property type="component" value="Unassembled WGS sequence"/>
</dbReference>
<accession>A0A8H7C0W9</accession>
<comment type="caution">
    <text evidence="4">The sequence shown here is derived from an EMBL/GenBank/DDBJ whole genome shotgun (WGS) entry which is preliminary data.</text>
</comment>
<sequence>MFSSVAFTLLTVALPTVLAQSSDSGYVQGLVNELNAIGYSGAANALSRANGTSSGQQFLSQVQDGNFTVFVPNNAAFENLPSNVTSDDDLVAKYLAYHFVYGSFQNTSATNSSGGGGGGTTSSASASESSSTASSTEAFAWYQRRDEVSNSSDALLSGIYPNTTIGRTLLNSSDLVQLEANKSQVLAWTRIGGGNVTLLNQPNISVANSSTYENLFLNSIDGVITPPGNLSTVLNATNATAFVAFAQQVNTTNSDGSNTSAVNSLEQENGFTLFVPDNDAFQAAQQTIGGFQNNQTALKALLGNHIINGTTLYTPDFQNATASGSGANYITAAGENLSVSSNSSGIFLQNENGSVAQITRPDVLVSNGVFHVIDNVLVETDSNPEAASSAVMSASSAATAQSSTDTLPIGGGATLTSAGATSTPALLRFHRAL</sequence>